<dbReference type="RefSeq" id="WP_120772367.1">
    <property type="nucleotide sequence ID" value="NZ_CP032627.1"/>
</dbReference>
<reference evidence="2 3" key="1">
    <citation type="submission" date="2018-09" db="EMBL/GenBank/DDBJ databases">
        <title>Genome sequencing of strain 1JSPR-7.</title>
        <authorList>
            <person name="Heo J."/>
            <person name="Kim S.-J."/>
            <person name="Kwon S.-W."/>
        </authorList>
    </citation>
    <scope>NUCLEOTIDE SEQUENCE [LARGE SCALE GENOMIC DNA]</scope>
    <source>
        <strain evidence="2 3">1JSPR-7</strain>
    </source>
</reference>
<accession>A0A387BFE1</accession>
<protein>
    <submittedName>
        <fullName evidence="2">Uncharacterized protein</fullName>
    </submittedName>
</protein>
<keyword evidence="1" id="KW-0812">Transmembrane</keyword>
<proteinExistence type="predicted"/>
<dbReference type="OrthoDB" id="9842224at2"/>
<dbReference type="KEGG" id="lact:D7I46_07725"/>
<keyword evidence="1" id="KW-0472">Membrane</keyword>
<keyword evidence="1" id="KW-1133">Transmembrane helix</keyword>
<evidence type="ECO:0000313" key="3">
    <source>
        <dbReference type="Proteomes" id="UP000269374"/>
    </source>
</evidence>
<evidence type="ECO:0000313" key="2">
    <source>
        <dbReference type="EMBL" id="AYG00984.1"/>
    </source>
</evidence>
<keyword evidence="3" id="KW-1185">Reference proteome</keyword>
<feature type="transmembrane region" description="Helical" evidence="1">
    <location>
        <begin position="33"/>
        <end position="52"/>
    </location>
</feature>
<sequence length="96" mass="10841">MKEKSKKIAIFFLGIAVVAQIVATLFLRSGTGYMMMLILTLLGICFAIWFGVRSLTAVTKPRESGSASTIIQEETAHDKWLKENLEENKENDRNEF</sequence>
<organism evidence="2 3">
    <name type="scientific">Lactococcus allomyrinae</name>
    <dbReference type="NCBI Taxonomy" id="2419773"/>
    <lineage>
        <taxon>Bacteria</taxon>
        <taxon>Bacillati</taxon>
        <taxon>Bacillota</taxon>
        <taxon>Bacilli</taxon>
        <taxon>Lactobacillales</taxon>
        <taxon>Streptococcaceae</taxon>
        <taxon>Lactococcus</taxon>
    </lineage>
</organism>
<gene>
    <name evidence="2" type="ORF">D7I46_07725</name>
</gene>
<evidence type="ECO:0000256" key="1">
    <source>
        <dbReference type="SAM" id="Phobius"/>
    </source>
</evidence>
<dbReference type="AlphaFoldDB" id="A0A387BFE1"/>
<dbReference type="EMBL" id="CP032627">
    <property type="protein sequence ID" value="AYG00984.1"/>
    <property type="molecule type" value="Genomic_DNA"/>
</dbReference>
<name>A0A387BFE1_9LACT</name>
<dbReference type="Proteomes" id="UP000269374">
    <property type="component" value="Chromosome"/>
</dbReference>
<feature type="transmembrane region" description="Helical" evidence="1">
    <location>
        <begin position="7"/>
        <end position="27"/>
    </location>
</feature>